<accession>A0A6I3L671</accession>
<gene>
    <name evidence="2" type="ORF">GLP40_32210</name>
</gene>
<feature type="transmembrane region" description="Helical" evidence="1">
    <location>
        <begin position="66"/>
        <end position="86"/>
    </location>
</feature>
<organism evidence="2 3">
    <name type="scientific">Nocardia aurantiaca</name>
    <dbReference type="NCBI Taxonomy" id="2675850"/>
    <lineage>
        <taxon>Bacteria</taxon>
        <taxon>Bacillati</taxon>
        <taxon>Actinomycetota</taxon>
        <taxon>Actinomycetes</taxon>
        <taxon>Mycobacteriales</taxon>
        <taxon>Nocardiaceae</taxon>
        <taxon>Nocardia</taxon>
    </lineage>
</organism>
<evidence type="ECO:0000256" key="1">
    <source>
        <dbReference type="SAM" id="Phobius"/>
    </source>
</evidence>
<dbReference type="RefSeq" id="WP_154791798.1">
    <property type="nucleotide sequence ID" value="NZ_WMBB01000023.1"/>
</dbReference>
<evidence type="ECO:0000313" key="3">
    <source>
        <dbReference type="Proteomes" id="UP000432464"/>
    </source>
</evidence>
<sequence length="88" mass="9256">MRVVRGLSGMVAGGTLVLAATVFGAAIIGARRGFPGPGWVDVTWHVTAALAVVAAQIYADKRQGFAAFFGCAVVFGIAGYLLWAQWWN</sequence>
<name>A0A6I3L671_9NOCA</name>
<feature type="transmembrane region" description="Helical" evidence="1">
    <location>
        <begin position="42"/>
        <end position="59"/>
    </location>
</feature>
<protein>
    <submittedName>
        <fullName evidence="2">Uncharacterized protein</fullName>
    </submittedName>
</protein>
<dbReference type="EMBL" id="WMBB01000023">
    <property type="protein sequence ID" value="MTE17387.1"/>
    <property type="molecule type" value="Genomic_DNA"/>
</dbReference>
<reference evidence="2 3" key="1">
    <citation type="submission" date="2019-11" db="EMBL/GenBank/DDBJ databases">
        <title>Nocardia sp. nov. CT2-14 isolated from soil.</title>
        <authorList>
            <person name="Kanchanasin P."/>
            <person name="Tanasupawat S."/>
            <person name="Yuki M."/>
            <person name="Kudo T."/>
        </authorList>
    </citation>
    <scope>NUCLEOTIDE SEQUENCE [LARGE SCALE GENOMIC DNA]</scope>
    <source>
        <strain evidence="2 3">CT2-14</strain>
    </source>
</reference>
<proteinExistence type="predicted"/>
<keyword evidence="1" id="KW-0472">Membrane</keyword>
<feature type="transmembrane region" description="Helical" evidence="1">
    <location>
        <begin position="7"/>
        <end position="30"/>
    </location>
</feature>
<keyword evidence="1" id="KW-1133">Transmembrane helix</keyword>
<dbReference type="AlphaFoldDB" id="A0A6I3L671"/>
<keyword evidence="1" id="KW-0812">Transmembrane</keyword>
<dbReference type="Proteomes" id="UP000432464">
    <property type="component" value="Unassembled WGS sequence"/>
</dbReference>
<keyword evidence="3" id="KW-1185">Reference proteome</keyword>
<evidence type="ECO:0000313" key="2">
    <source>
        <dbReference type="EMBL" id="MTE17387.1"/>
    </source>
</evidence>
<comment type="caution">
    <text evidence="2">The sequence shown here is derived from an EMBL/GenBank/DDBJ whole genome shotgun (WGS) entry which is preliminary data.</text>
</comment>